<comment type="caution">
    <text evidence="1">The sequence shown here is derived from an EMBL/GenBank/DDBJ whole genome shotgun (WGS) entry which is preliminary data.</text>
</comment>
<sequence length="105" mass="12187">MKPNNTPARIIESIQEFYNGRDPEEIYNALEIDKNCFDSWIRDFGSIANELLELRDENDNLRTMFTNLSLVNQSLRNSLDSLTRTDSKIFELLLKKRGTGNLSFP</sequence>
<proteinExistence type="predicted"/>
<evidence type="ECO:0000313" key="2">
    <source>
        <dbReference type="Proteomes" id="UP000291819"/>
    </source>
</evidence>
<keyword evidence="2" id="KW-1185">Reference proteome</keyword>
<dbReference type="AlphaFoldDB" id="A0A4Q9HC75"/>
<evidence type="ECO:0000313" key="1">
    <source>
        <dbReference type="EMBL" id="TBO41794.1"/>
    </source>
</evidence>
<gene>
    <name evidence="1" type="ORF">EYS08_13185</name>
</gene>
<evidence type="ECO:0008006" key="3">
    <source>
        <dbReference type="Google" id="ProtNLM"/>
    </source>
</evidence>
<dbReference type="Proteomes" id="UP000291819">
    <property type="component" value="Unassembled WGS sequence"/>
</dbReference>
<protein>
    <recommendedName>
        <fullName evidence="3">Transposase</fullName>
    </recommendedName>
</protein>
<accession>A0A4Q9HC75</accession>
<dbReference type="OrthoDB" id="767525at2"/>
<dbReference type="EMBL" id="SIXF01000011">
    <property type="protein sequence ID" value="TBO41794.1"/>
    <property type="molecule type" value="Genomic_DNA"/>
</dbReference>
<name>A0A4Q9HC75_9SPHI</name>
<dbReference type="RefSeq" id="WP_131030485.1">
    <property type="nucleotide sequence ID" value="NZ_SIXF01000011.1"/>
</dbReference>
<reference evidence="1 2" key="1">
    <citation type="submission" date="2019-02" db="EMBL/GenBank/DDBJ databases">
        <title>Pedobacter kyonggii whole genome sequence analysis.</title>
        <authorList>
            <person name="Dahal R.H."/>
        </authorList>
    </citation>
    <scope>NUCLEOTIDE SEQUENCE [LARGE SCALE GENOMIC DNA]</scope>
    <source>
        <strain evidence="1 2">K-4-11-1</strain>
    </source>
</reference>
<organism evidence="1 2">
    <name type="scientific">Pedobacter kyonggii</name>
    <dbReference type="NCBI Taxonomy" id="1926871"/>
    <lineage>
        <taxon>Bacteria</taxon>
        <taxon>Pseudomonadati</taxon>
        <taxon>Bacteroidota</taxon>
        <taxon>Sphingobacteriia</taxon>
        <taxon>Sphingobacteriales</taxon>
        <taxon>Sphingobacteriaceae</taxon>
        <taxon>Pedobacter</taxon>
    </lineage>
</organism>